<sequence>MADYINSQVTGERSILEKRENVHSGGSKVYRVVGVSFGLLCIIQSALNISLWLHRIGCNDQIGDFEMLKDQLVQQQDQIMKLQTERESLKMRLCEMAEQKPQGCPQGWRLYMSSCYYVSTVTKTWQNAQFDCEARGAHLVVLNDTKEEDAVRGFGSQVAWIGLRAQRNVRLDSWTWVDGSKVTNTDRIRQPVDQRLNCTYTGTMKWVLSDCNEQHYWVCEKKLLC</sequence>
<feature type="coiled-coil region" evidence="3">
    <location>
        <begin position="65"/>
        <end position="92"/>
    </location>
</feature>
<evidence type="ECO:0000313" key="5">
    <source>
        <dbReference type="EMBL" id="KAF1388461.1"/>
    </source>
</evidence>
<dbReference type="Gene3D" id="3.10.100.10">
    <property type="entry name" value="Mannose-Binding Protein A, subunit A"/>
    <property type="match status" value="1"/>
</dbReference>
<organism evidence="5 6">
    <name type="scientific">Perca fluviatilis</name>
    <name type="common">European perch</name>
    <dbReference type="NCBI Taxonomy" id="8168"/>
    <lineage>
        <taxon>Eukaryota</taxon>
        <taxon>Metazoa</taxon>
        <taxon>Chordata</taxon>
        <taxon>Craniata</taxon>
        <taxon>Vertebrata</taxon>
        <taxon>Euteleostomi</taxon>
        <taxon>Actinopterygii</taxon>
        <taxon>Neopterygii</taxon>
        <taxon>Teleostei</taxon>
        <taxon>Neoteleostei</taxon>
        <taxon>Acanthomorphata</taxon>
        <taxon>Eupercaria</taxon>
        <taxon>Perciformes</taxon>
        <taxon>Percoidei</taxon>
        <taxon>Percidae</taxon>
        <taxon>Percinae</taxon>
        <taxon>Perca</taxon>
    </lineage>
</organism>
<evidence type="ECO:0000256" key="3">
    <source>
        <dbReference type="SAM" id="Coils"/>
    </source>
</evidence>
<keyword evidence="2" id="KW-0430">Lectin</keyword>
<evidence type="ECO:0000256" key="1">
    <source>
        <dbReference type="ARBA" id="ARBA00004167"/>
    </source>
</evidence>
<reference evidence="5 6" key="1">
    <citation type="submission" date="2019-06" db="EMBL/GenBank/DDBJ databases">
        <title>A chromosome-scale genome assembly of the European perch, Perca fluviatilis.</title>
        <authorList>
            <person name="Roques C."/>
            <person name="Zahm M."/>
            <person name="Cabau C."/>
            <person name="Klopp C."/>
            <person name="Bouchez O."/>
            <person name="Donnadieu C."/>
            <person name="Kuhl H."/>
            <person name="Gislard M."/>
            <person name="Guendouz S."/>
            <person name="Journot L."/>
            <person name="Haffray P."/>
            <person name="Bestin A."/>
            <person name="Morvezen R."/>
            <person name="Feron R."/>
            <person name="Wen M."/>
            <person name="Jouanno E."/>
            <person name="Herpin A."/>
            <person name="Schartl M."/>
            <person name="Postlethwait J."/>
            <person name="Schaerlinger B."/>
            <person name="Chardard D."/>
            <person name="Lecocq T."/>
            <person name="Poncet C."/>
            <person name="Jaffrelo L."/>
            <person name="Lampietro C."/>
            <person name="Guiguen Y."/>
        </authorList>
    </citation>
    <scope>NUCLEOTIDE SEQUENCE [LARGE SCALE GENOMIC DNA]</scope>
    <source>
        <tissue evidence="5">Blood</tissue>
    </source>
</reference>
<dbReference type="CDD" id="cd03593">
    <property type="entry name" value="CLECT_NK_receptors_like"/>
    <property type="match status" value="1"/>
</dbReference>
<dbReference type="SMART" id="SM00034">
    <property type="entry name" value="CLECT"/>
    <property type="match status" value="1"/>
</dbReference>
<keyword evidence="3" id="KW-0175">Coiled coil</keyword>
<gene>
    <name evidence="5" type="ORF">PFLUV_G00090450</name>
</gene>
<dbReference type="PANTHER" id="PTHR46746">
    <property type="entry name" value="KILLER CELL LECTIN-LIKE RECEPTOR SUBFAMILY F MEMBER 2"/>
    <property type="match status" value="1"/>
</dbReference>
<dbReference type="EMBL" id="VHII01000007">
    <property type="protein sequence ID" value="KAF1388461.1"/>
    <property type="molecule type" value="Genomic_DNA"/>
</dbReference>
<dbReference type="Pfam" id="PF00059">
    <property type="entry name" value="Lectin_C"/>
    <property type="match status" value="1"/>
</dbReference>
<dbReference type="InterPro" id="IPR001304">
    <property type="entry name" value="C-type_lectin-like"/>
</dbReference>
<evidence type="ECO:0000259" key="4">
    <source>
        <dbReference type="PROSITE" id="PS50041"/>
    </source>
</evidence>
<evidence type="ECO:0000256" key="2">
    <source>
        <dbReference type="ARBA" id="ARBA00022734"/>
    </source>
</evidence>
<dbReference type="InterPro" id="IPR033992">
    <property type="entry name" value="NKR-like_CTLD"/>
</dbReference>
<proteinExistence type="predicted"/>
<dbReference type="SUPFAM" id="SSF56436">
    <property type="entry name" value="C-type lectin-like"/>
    <property type="match status" value="1"/>
</dbReference>
<keyword evidence="6" id="KW-1185">Reference proteome</keyword>
<dbReference type="InterPro" id="IPR016187">
    <property type="entry name" value="CTDL_fold"/>
</dbReference>
<protein>
    <recommendedName>
        <fullName evidence="4">C-type lectin domain-containing protein</fullName>
    </recommendedName>
</protein>
<dbReference type="PANTHER" id="PTHR46746:SF3">
    <property type="entry name" value="C-TYPE LECTIN DOMAIN-CONTAINING PROTEIN-RELATED"/>
    <property type="match status" value="1"/>
</dbReference>
<comment type="subcellular location">
    <subcellularLocation>
        <location evidence="1">Membrane</location>
        <topology evidence="1">Single-pass membrane protein</topology>
    </subcellularLocation>
</comment>
<dbReference type="PROSITE" id="PS50041">
    <property type="entry name" value="C_TYPE_LECTIN_2"/>
    <property type="match status" value="1"/>
</dbReference>
<dbReference type="InterPro" id="IPR051379">
    <property type="entry name" value="C-type_Lectin_Receptor_IMM"/>
</dbReference>
<dbReference type="GO" id="GO:0005886">
    <property type="term" value="C:plasma membrane"/>
    <property type="evidence" value="ECO:0007669"/>
    <property type="project" value="TreeGrafter"/>
</dbReference>
<dbReference type="InterPro" id="IPR016186">
    <property type="entry name" value="C-type_lectin-like/link_sf"/>
</dbReference>
<comment type="caution">
    <text evidence="5">The sequence shown here is derived from an EMBL/GenBank/DDBJ whole genome shotgun (WGS) entry which is preliminary data.</text>
</comment>
<dbReference type="Proteomes" id="UP000465112">
    <property type="component" value="Chromosome 7"/>
</dbReference>
<dbReference type="GO" id="GO:0030246">
    <property type="term" value="F:carbohydrate binding"/>
    <property type="evidence" value="ECO:0007669"/>
    <property type="project" value="UniProtKB-KW"/>
</dbReference>
<dbReference type="AlphaFoldDB" id="A0A6A5EGT2"/>
<feature type="domain" description="C-type lectin" evidence="4">
    <location>
        <begin position="111"/>
        <end position="220"/>
    </location>
</feature>
<evidence type="ECO:0000313" key="6">
    <source>
        <dbReference type="Proteomes" id="UP000465112"/>
    </source>
</evidence>
<accession>A0A6A5EGT2</accession>
<name>A0A6A5EGT2_PERFL</name>